<feature type="compositionally biased region" description="Acidic residues" evidence="6">
    <location>
        <begin position="344"/>
        <end position="354"/>
    </location>
</feature>
<feature type="transmembrane region" description="Helical" evidence="7">
    <location>
        <begin position="89"/>
        <end position="109"/>
    </location>
</feature>
<evidence type="ECO:0000256" key="1">
    <source>
        <dbReference type="ARBA" id="ARBA00004141"/>
    </source>
</evidence>
<protein>
    <recommendedName>
        <fullName evidence="11">MFS general substrate transporter</fullName>
    </recommendedName>
</protein>
<dbReference type="AlphaFoldDB" id="A0A9W8M9M3"/>
<evidence type="ECO:0000313" key="10">
    <source>
        <dbReference type="Proteomes" id="UP001140091"/>
    </source>
</evidence>
<feature type="compositionally biased region" description="Basic and acidic residues" evidence="6">
    <location>
        <begin position="324"/>
        <end position="342"/>
    </location>
</feature>
<dbReference type="OrthoDB" id="28755at2759"/>
<feature type="transmembrane region" description="Helical" evidence="7">
    <location>
        <begin position="204"/>
        <end position="224"/>
    </location>
</feature>
<dbReference type="GO" id="GO:0008506">
    <property type="term" value="F:sucrose:proton symporter activity"/>
    <property type="evidence" value="ECO:0007669"/>
    <property type="project" value="TreeGrafter"/>
</dbReference>
<feature type="region of interest" description="Disordered" evidence="6">
    <location>
        <begin position="367"/>
        <end position="386"/>
    </location>
</feature>
<accession>A0A9W8M9M3</accession>
<feature type="transmembrane region" description="Helical" evidence="7">
    <location>
        <begin position="59"/>
        <end position="83"/>
    </location>
</feature>
<keyword evidence="4 7" id="KW-1133">Transmembrane helix</keyword>
<dbReference type="PANTHER" id="PTHR19432">
    <property type="entry name" value="SUGAR TRANSPORTER"/>
    <property type="match status" value="1"/>
</dbReference>
<feature type="region of interest" description="Disordered" evidence="6">
    <location>
        <begin position="313"/>
        <end position="357"/>
    </location>
</feature>
<feature type="non-terminal residue" evidence="9">
    <location>
        <position position="539"/>
    </location>
</feature>
<sequence>MLAMLLLGFTRPVASIFTSNGSNANGILTIWLAILAIYLIDFGINAADQASGNAWAARMLGVGSVVGFFVGNIDLTRIFPFLGSTQLEVLSVVVSLLLLAGHIAMAFLVKERILLKSDSPSNKTTKPNAFIKELKEIWSNILTLPWVIRQICLIQFFAWIAWFPVLFYSTLYVGDLHKQVSPLPTTDEARASLDAEATRLGSRALFFSSVVALAANILLPSFVPEAKSGKEDESTSGFWKRICKVPTVLQIHLATLWAASHVIFAGCMFATFFVHSVWGATILITITGFSWAITQWAPFSLLAEAILTEPGPATADDGGSIRLADTRTNRSARDAESERFLQDSDSDEEDEEDEDVKKARQNLLGNSGAQVSSANIHETHQSDDDYEMVDNQRSARRAHNIDDDDFDPDQRSGGGLSAKAGIILGIHNVFIVVPQFLVTGLSSIVFAIFDPRTSVTPSHPLVNGTAAAGPTSTLKNATDALENTILRRSDAFLDLSPRESADLKPGQSSSIVYIFRFGGFTAMIAFVLCWRLARALRHR</sequence>
<evidence type="ECO:0000256" key="2">
    <source>
        <dbReference type="ARBA" id="ARBA00022448"/>
    </source>
</evidence>
<feature type="transmembrane region" description="Helical" evidence="7">
    <location>
        <begin position="272"/>
        <end position="293"/>
    </location>
</feature>
<dbReference type="EMBL" id="JANBPK010001265">
    <property type="protein sequence ID" value="KAJ2923915.1"/>
    <property type="molecule type" value="Genomic_DNA"/>
</dbReference>
<feature type="transmembrane region" description="Helical" evidence="7">
    <location>
        <begin position="25"/>
        <end position="47"/>
    </location>
</feature>
<keyword evidence="8" id="KW-0732">Signal</keyword>
<feature type="transmembrane region" description="Helical" evidence="7">
    <location>
        <begin position="151"/>
        <end position="173"/>
    </location>
</feature>
<organism evidence="9 10">
    <name type="scientific">Candolleomyces eurysporus</name>
    <dbReference type="NCBI Taxonomy" id="2828524"/>
    <lineage>
        <taxon>Eukaryota</taxon>
        <taxon>Fungi</taxon>
        <taxon>Dikarya</taxon>
        <taxon>Basidiomycota</taxon>
        <taxon>Agaricomycotina</taxon>
        <taxon>Agaricomycetes</taxon>
        <taxon>Agaricomycetidae</taxon>
        <taxon>Agaricales</taxon>
        <taxon>Agaricineae</taxon>
        <taxon>Psathyrellaceae</taxon>
        <taxon>Candolleomyces</taxon>
    </lineage>
</organism>
<feature type="signal peptide" evidence="8">
    <location>
        <begin position="1"/>
        <end position="15"/>
    </location>
</feature>
<reference evidence="9" key="1">
    <citation type="submission" date="2022-06" db="EMBL/GenBank/DDBJ databases">
        <title>Genome Sequence of Candolleomyces eurysporus.</title>
        <authorList>
            <person name="Buettner E."/>
        </authorList>
    </citation>
    <scope>NUCLEOTIDE SEQUENCE</scope>
    <source>
        <strain evidence="9">VTCC 930004</strain>
    </source>
</reference>
<proteinExistence type="predicted"/>
<name>A0A9W8M9M3_9AGAR</name>
<feature type="compositionally biased region" description="Polar residues" evidence="6">
    <location>
        <begin position="367"/>
        <end position="376"/>
    </location>
</feature>
<evidence type="ECO:0000256" key="8">
    <source>
        <dbReference type="SAM" id="SignalP"/>
    </source>
</evidence>
<dbReference type="PANTHER" id="PTHR19432:SF91">
    <property type="entry name" value="GENERAL ALPHA-GLUCOSIDE PERMEASE"/>
    <property type="match status" value="1"/>
</dbReference>
<keyword evidence="5 7" id="KW-0472">Membrane</keyword>
<feature type="chain" id="PRO_5040724624" description="MFS general substrate transporter" evidence="8">
    <location>
        <begin position="16"/>
        <end position="539"/>
    </location>
</feature>
<evidence type="ECO:0000256" key="4">
    <source>
        <dbReference type="ARBA" id="ARBA00022989"/>
    </source>
</evidence>
<evidence type="ECO:0000256" key="3">
    <source>
        <dbReference type="ARBA" id="ARBA00022692"/>
    </source>
</evidence>
<dbReference type="GO" id="GO:0005886">
    <property type="term" value="C:plasma membrane"/>
    <property type="evidence" value="ECO:0007669"/>
    <property type="project" value="TreeGrafter"/>
</dbReference>
<evidence type="ECO:0008006" key="11">
    <source>
        <dbReference type="Google" id="ProtNLM"/>
    </source>
</evidence>
<feature type="transmembrane region" description="Helical" evidence="7">
    <location>
        <begin position="513"/>
        <end position="533"/>
    </location>
</feature>
<evidence type="ECO:0000256" key="5">
    <source>
        <dbReference type="ARBA" id="ARBA00023136"/>
    </source>
</evidence>
<evidence type="ECO:0000313" key="9">
    <source>
        <dbReference type="EMBL" id="KAJ2923915.1"/>
    </source>
</evidence>
<evidence type="ECO:0000256" key="7">
    <source>
        <dbReference type="SAM" id="Phobius"/>
    </source>
</evidence>
<comment type="subcellular location">
    <subcellularLocation>
        <location evidence="1">Membrane</location>
        <topology evidence="1">Multi-pass membrane protein</topology>
    </subcellularLocation>
</comment>
<evidence type="ECO:0000256" key="6">
    <source>
        <dbReference type="SAM" id="MobiDB-lite"/>
    </source>
</evidence>
<feature type="transmembrane region" description="Helical" evidence="7">
    <location>
        <begin position="429"/>
        <end position="449"/>
    </location>
</feature>
<gene>
    <name evidence="9" type="ORF">H1R20_g13179</name>
</gene>
<keyword evidence="3 7" id="KW-0812">Transmembrane</keyword>
<keyword evidence="10" id="KW-1185">Reference proteome</keyword>
<keyword evidence="2" id="KW-0813">Transport</keyword>
<comment type="caution">
    <text evidence="9">The sequence shown here is derived from an EMBL/GenBank/DDBJ whole genome shotgun (WGS) entry which is preliminary data.</text>
</comment>
<dbReference type="Proteomes" id="UP001140091">
    <property type="component" value="Unassembled WGS sequence"/>
</dbReference>